<organism evidence="2 3">
    <name type="scientific">Bradyrhizobium macuxiense</name>
    <dbReference type="NCBI Taxonomy" id="1755647"/>
    <lineage>
        <taxon>Bacteria</taxon>
        <taxon>Pseudomonadati</taxon>
        <taxon>Pseudomonadota</taxon>
        <taxon>Alphaproteobacteria</taxon>
        <taxon>Hyphomicrobiales</taxon>
        <taxon>Nitrobacteraceae</taxon>
        <taxon>Bradyrhizobium</taxon>
    </lineage>
</organism>
<reference evidence="2 3" key="1">
    <citation type="submission" date="2015-11" db="EMBL/GenBank/DDBJ databases">
        <title>Draft Genome Sequence of the Strain BR 10303 (Bradyrhizobium sp.) isolated from nodules of Centrolobium paraense.</title>
        <authorList>
            <person name="Zelli J.E."/>
            <person name="Simoes-Araujo J.L."/>
            <person name="Barauna A.C."/>
            <person name="Silva K."/>
        </authorList>
    </citation>
    <scope>NUCLEOTIDE SEQUENCE [LARGE SCALE GENOMIC DNA]</scope>
    <source>
        <strain evidence="2 3">BR 10303</strain>
    </source>
</reference>
<keyword evidence="3" id="KW-1185">Reference proteome</keyword>
<evidence type="ECO:0000313" key="2">
    <source>
        <dbReference type="EMBL" id="KWV58543.1"/>
    </source>
</evidence>
<sequence>MRRIFIIAATVICLLLIGYATLTSLSGRPMLLGRHESLKVVVFERFVAYMILGFLLSWLFPGRMILTCAIVVGIAISLELLQGLRPDRDPAVMDALEKAAGGIAGVLVSRWYQLLRQR</sequence>
<accession>A0A109K0P4</accession>
<evidence type="ECO:0000313" key="3">
    <source>
        <dbReference type="Proteomes" id="UP000057737"/>
    </source>
</evidence>
<dbReference type="Proteomes" id="UP000057737">
    <property type="component" value="Unassembled WGS sequence"/>
</dbReference>
<dbReference type="EMBL" id="LNCU01000036">
    <property type="protein sequence ID" value="KWV58543.1"/>
    <property type="molecule type" value="Genomic_DNA"/>
</dbReference>
<keyword evidence="1" id="KW-0472">Membrane</keyword>
<protein>
    <submittedName>
        <fullName evidence="2">Antibiotic resistance protein VanZ</fullName>
    </submittedName>
</protein>
<dbReference type="AlphaFoldDB" id="A0A109K0P4"/>
<feature type="transmembrane region" description="Helical" evidence="1">
    <location>
        <begin position="46"/>
        <end position="78"/>
    </location>
</feature>
<keyword evidence="1" id="KW-1133">Transmembrane helix</keyword>
<evidence type="ECO:0000256" key="1">
    <source>
        <dbReference type="SAM" id="Phobius"/>
    </source>
</evidence>
<keyword evidence="1" id="KW-0812">Transmembrane</keyword>
<name>A0A109K0P4_9BRAD</name>
<dbReference type="OrthoDB" id="8238837at2"/>
<comment type="caution">
    <text evidence="2">The sequence shown here is derived from an EMBL/GenBank/DDBJ whole genome shotgun (WGS) entry which is preliminary data.</text>
</comment>
<proteinExistence type="predicted"/>
<gene>
    <name evidence="2" type="ORF">AS156_33685</name>
</gene>